<comment type="pathway">
    <text evidence="1 6">Cell wall biogenesis; peptidoglycan biosynthesis.</text>
</comment>
<name>A0A1I4T2R5_PSUAM</name>
<dbReference type="CDD" id="cd16913">
    <property type="entry name" value="YkuD_like"/>
    <property type="match status" value="1"/>
</dbReference>
<evidence type="ECO:0000256" key="2">
    <source>
        <dbReference type="ARBA" id="ARBA00022679"/>
    </source>
</evidence>
<evidence type="ECO:0000256" key="3">
    <source>
        <dbReference type="ARBA" id="ARBA00022960"/>
    </source>
</evidence>
<proteinExistence type="predicted"/>
<dbReference type="STRING" id="260086.SAMN05216207_100272"/>
<reference evidence="10 11" key="1">
    <citation type="submission" date="2016-10" db="EMBL/GenBank/DDBJ databases">
        <authorList>
            <person name="de Groot N.N."/>
        </authorList>
    </citation>
    <scope>NUCLEOTIDE SEQUENCE [LARGE SCALE GENOMIC DNA]</scope>
    <source>
        <strain evidence="10 11">CGMCC 4.1877</strain>
    </source>
</reference>
<feature type="active site" description="Nucleophile" evidence="6">
    <location>
        <position position="145"/>
    </location>
</feature>
<dbReference type="EMBL" id="FOUY01000002">
    <property type="protein sequence ID" value="SFM71038.1"/>
    <property type="molecule type" value="Genomic_DNA"/>
</dbReference>
<evidence type="ECO:0000256" key="6">
    <source>
        <dbReference type="PROSITE-ProRule" id="PRU01373"/>
    </source>
</evidence>
<keyword evidence="5 6" id="KW-0961">Cell wall biogenesis/degradation</keyword>
<dbReference type="GO" id="GO:0005576">
    <property type="term" value="C:extracellular region"/>
    <property type="evidence" value="ECO:0007669"/>
    <property type="project" value="TreeGrafter"/>
</dbReference>
<keyword evidence="4 6" id="KW-0573">Peptidoglycan synthesis</keyword>
<dbReference type="GO" id="GO:0008360">
    <property type="term" value="P:regulation of cell shape"/>
    <property type="evidence" value="ECO:0007669"/>
    <property type="project" value="UniProtKB-UniRule"/>
</dbReference>
<dbReference type="PANTHER" id="PTHR30582">
    <property type="entry name" value="L,D-TRANSPEPTIDASE"/>
    <property type="match status" value="1"/>
</dbReference>
<dbReference type="PANTHER" id="PTHR30582:SF33">
    <property type="entry name" value="EXPORTED PROTEIN"/>
    <property type="match status" value="1"/>
</dbReference>
<keyword evidence="3 6" id="KW-0133">Cell shape</keyword>
<feature type="domain" description="L,D-TPase catalytic" evidence="9">
    <location>
        <begin position="61"/>
        <end position="169"/>
    </location>
</feature>
<protein>
    <submittedName>
        <fullName evidence="10">L,D-transpeptidase catalytic domain</fullName>
    </submittedName>
</protein>
<dbReference type="InterPro" id="IPR038063">
    <property type="entry name" value="Transpep_catalytic_dom"/>
</dbReference>
<feature type="region of interest" description="Disordered" evidence="7">
    <location>
        <begin position="1"/>
        <end position="21"/>
    </location>
</feature>
<feature type="chain" id="PRO_5011607160" evidence="8">
    <location>
        <begin position="44"/>
        <end position="169"/>
    </location>
</feature>
<evidence type="ECO:0000256" key="8">
    <source>
        <dbReference type="SAM" id="SignalP"/>
    </source>
</evidence>
<dbReference type="RefSeq" id="WP_093336795.1">
    <property type="nucleotide sequence ID" value="NZ_FOUY01000002.1"/>
</dbReference>
<dbReference type="PROSITE" id="PS52029">
    <property type="entry name" value="LD_TPASE"/>
    <property type="match status" value="1"/>
</dbReference>
<feature type="active site" description="Proton donor/acceptor" evidence="6">
    <location>
        <position position="134"/>
    </location>
</feature>
<dbReference type="GO" id="GO:0018104">
    <property type="term" value="P:peptidoglycan-protein cross-linking"/>
    <property type="evidence" value="ECO:0007669"/>
    <property type="project" value="TreeGrafter"/>
</dbReference>
<evidence type="ECO:0000256" key="4">
    <source>
        <dbReference type="ARBA" id="ARBA00022984"/>
    </source>
</evidence>
<sequence>MAHTNDPTPRTTRGTRRSRRRRTLAGTAAVLLIGLGSAGTALAASSEESEKSDETPCSAAARACVDLESDQAWLMEDGRVTLGPVPISHGGKGTETPTGDFAVYAKEKDHFSAEFDGAPMPWSVFFAPGGIAFHEGDRDAASAGCVRLKSADASVFFGNLAMNDRVEVR</sequence>
<accession>A0A1I4T2R5</accession>
<evidence type="ECO:0000256" key="5">
    <source>
        <dbReference type="ARBA" id="ARBA00023316"/>
    </source>
</evidence>
<dbReference type="InterPro" id="IPR050979">
    <property type="entry name" value="LD-transpeptidase"/>
</dbReference>
<dbReference type="AlphaFoldDB" id="A0A1I4T2R5"/>
<evidence type="ECO:0000256" key="1">
    <source>
        <dbReference type="ARBA" id="ARBA00004752"/>
    </source>
</evidence>
<dbReference type="GO" id="GO:0071555">
    <property type="term" value="P:cell wall organization"/>
    <property type="evidence" value="ECO:0007669"/>
    <property type="project" value="UniProtKB-UniRule"/>
</dbReference>
<keyword evidence="11" id="KW-1185">Reference proteome</keyword>
<feature type="signal peptide" evidence="8">
    <location>
        <begin position="1"/>
        <end position="43"/>
    </location>
</feature>
<evidence type="ECO:0000256" key="7">
    <source>
        <dbReference type="SAM" id="MobiDB-lite"/>
    </source>
</evidence>
<organism evidence="10 11">
    <name type="scientific">Pseudonocardia ammonioxydans</name>
    <dbReference type="NCBI Taxonomy" id="260086"/>
    <lineage>
        <taxon>Bacteria</taxon>
        <taxon>Bacillati</taxon>
        <taxon>Actinomycetota</taxon>
        <taxon>Actinomycetes</taxon>
        <taxon>Pseudonocardiales</taxon>
        <taxon>Pseudonocardiaceae</taxon>
        <taxon>Pseudonocardia</taxon>
    </lineage>
</organism>
<dbReference type="OrthoDB" id="8887048at2"/>
<keyword evidence="8" id="KW-0732">Signal</keyword>
<evidence type="ECO:0000313" key="11">
    <source>
        <dbReference type="Proteomes" id="UP000199614"/>
    </source>
</evidence>
<dbReference type="UniPathway" id="UPA00219"/>
<dbReference type="Gene3D" id="2.40.440.10">
    <property type="entry name" value="L,D-transpeptidase catalytic domain-like"/>
    <property type="match status" value="1"/>
</dbReference>
<dbReference type="SUPFAM" id="SSF141523">
    <property type="entry name" value="L,D-transpeptidase catalytic domain-like"/>
    <property type="match status" value="1"/>
</dbReference>
<dbReference type="Pfam" id="PF03734">
    <property type="entry name" value="YkuD"/>
    <property type="match status" value="1"/>
</dbReference>
<gene>
    <name evidence="10" type="ORF">SAMN05216207_100272</name>
</gene>
<dbReference type="GO" id="GO:0071972">
    <property type="term" value="F:peptidoglycan L,D-transpeptidase activity"/>
    <property type="evidence" value="ECO:0007669"/>
    <property type="project" value="TreeGrafter"/>
</dbReference>
<keyword evidence="2" id="KW-0808">Transferase</keyword>
<evidence type="ECO:0000313" key="10">
    <source>
        <dbReference type="EMBL" id="SFM71038.1"/>
    </source>
</evidence>
<dbReference type="Proteomes" id="UP000199614">
    <property type="component" value="Unassembled WGS sequence"/>
</dbReference>
<evidence type="ECO:0000259" key="9">
    <source>
        <dbReference type="PROSITE" id="PS52029"/>
    </source>
</evidence>
<dbReference type="InterPro" id="IPR005490">
    <property type="entry name" value="LD_TPept_cat_dom"/>
</dbReference>
<dbReference type="GO" id="GO:0016740">
    <property type="term" value="F:transferase activity"/>
    <property type="evidence" value="ECO:0007669"/>
    <property type="project" value="UniProtKB-KW"/>
</dbReference>